<feature type="domain" description="DAGKc" evidence="5">
    <location>
        <begin position="20"/>
        <end position="152"/>
    </location>
</feature>
<keyword evidence="4" id="KW-0067">ATP-binding</keyword>
<dbReference type="SUPFAM" id="SSF111331">
    <property type="entry name" value="NAD kinase/diacylglycerol kinase-like"/>
    <property type="match status" value="1"/>
</dbReference>
<evidence type="ECO:0000256" key="4">
    <source>
        <dbReference type="ARBA" id="ARBA00022840"/>
    </source>
</evidence>
<keyword evidence="3" id="KW-0418">Kinase</keyword>
<dbReference type="Gene3D" id="2.60.200.40">
    <property type="match status" value="1"/>
</dbReference>
<dbReference type="GO" id="GO:0005524">
    <property type="term" value="F:ATP binding"/>
    <property type="evidence" value="ECO:0007669"/>
    <property type="project" value="UniProtKB-KW"/>
</dbReference>
<gene>
    <name evidence="6" type="ORF">AUP44_27580</name>
</gene>
<dbReference type="PANTHER" id="PTHR12358">
    <property type="entry name" value="SPHINGOSINE KINASE"/>
    <property type="match status" value="1"/>
</dbReference>
<organism evidence="6 7">
    <name type="scientific">Tistrella mobilis</name>
    <dbReference type="NCBI Taxonomy" id="171437"/>
    <lineage>
        <taxon>Bacteria</taxon>
        <taxon>Pseudomonadati</taxon>
        <taxon>Pseudomonadota</taxon>
        <taxon>Alphaproteobacteria</taxon>
        <taxon>Geminicoccales</taxon>
        <taxon>Geminicoccaceae</taxon>
        <taxon>Tistrella</taxon>
    </lineage>
</organism>
<dbReference type="EMBL" id="LPZR01000148">
    <property type="protein sequence ID" value="KYO52701.1"/>
    <property type="molecule type" value="Genomic_DNA"/>
</dbReference>
<dbReference type="InterPro" id="IPR045540">
    <property type="entry name" value="YegS/DAGK_C"/>
</dbReference>
<dbReference type="AlphaFoldDB" id="A0A162L1A6"/>
<dbReference type="RefSeq" id="WP_062763915.1">
    <property type="nucleotide sequence ID" value="NZ_CP121043.1"/>
</dbReference>
<dbReference type="InterPro" id="IPR050187">
    <property type="entry name" value="Lipid_Phosphate_FormReg"/>
</dbReference>
<dbReference type="PANTHER" id="PTHR12358:SF106">
    <property type="entry name" value="LIPID KINASE YEGS"/>
    <property type="match status" value="1"/>
</dbReference>
<sequence length="314" mass="32514">MRSTHDLAVLDQGQGGGALPHAPRLLVIANPLAGTGAGRRLLQRTLDVLRAEGCRLLIAEARTPEEIAALAGGTGPEDADAVVAAGGDGTINAAANGLMQRDFPLPLGVLAVGTANVMALEMGLKRAPRALAAPFLNGRLRPVTPIETPAGHALLMVGAGFDGAVVAALAARPALKWRWGKLAYLPPVLDRIRHYDWPEISVRIDGASHRAHGVVAVNGRLYGGAFRAVPEGDITRPGMHVVLLGGQGVAALLRQGAALAAGRLDRLADVRILPARELVVEGPAGLAIQADGDPLPPAPAVLRVADRSLNLIWP</sequence>
<dbReference type="GO" id="GO:0005886">
    <property type="term" value="C:plasma membrane"/>
    <property type="evidence" value="ECO:0007669"/>
    <property type="project" value="TreeGrafter"/>
</dbReference>
<dbReference type="GeneID" id="97239565"/>
<evidence type="ECO:0000313" key="6">
    <source>
        <dbReference type="EMBL" id="KYO52701.1"/>
    </source>
</evidence>
<dbReference type="Pfam" id="PF19279">
    <property type="entry name" value="YegS_C"/>
    <property type="match status" value="1"/>
</dbReference>
<dbReference type="InterPro" id="IPR017438">
    <property type="entry name" value="ATP-NAD_kinase_N"/>
</dbReference>
<evidence type="ECO:0000313" key="7">
    <source>
        <dbReference type="Proteomes" id="UP000075787"/>
    </source>
</evidence>
<keyword evidence="2" id="KW-0547">Nucleotide-binding</keyword>
<reference evidence="6 7" key="1">
    <citation type="submission" date="2015-12" db="EMBL/GenBank/DDBJ databases">
        <title>Genome sequence of Tistrella mobilis MCCC 1A02139.</title>
        <authorList>
            <person name="Lu L."/>
            <person name="Lai Q."/>
            <person name="Shao Z."/>
            <person name="Qian P."/>
        </authorList>
    </citation>
    <scope>NUCLEOTIDE SEQUENCE [LARGE SCALE GENOMIC DNA]</scope>
    <source>
        <strain evidence="6 7">MCCC 1A02139</strain>
    </source>
</reference>
<dbReference type="OrthoDB" id="9815110at2"/>
<dbReference type="PROSITE" id="PS50146">
    <property type="entry name" value="DAGK"/>
    <property type="match status" value="1"/>
</dbReference>
<dbReference type="InterPro" id="IPR016064">
    <property type="entry name" value="NAD/diacylglycerol_kinase_sf"/>
</dbReference>
<dbReference type="Gene3D" id="3.40.50.10330">
    <property type="entry name" value="Probable inorganic polyphosphate/atp-NAD kinase, domain 1"/>
    <property type="match status" value="1"/>
</dbReference>
<dbReference type="SMART" id="SM00046">
    <property type="entry name" value="DAGKc"/>
    <property type="match status" value="1"/>
</dbReference>
<name>A0A162L1A6_9PROT</name>
<accession>A0A162L1A6</accession>
<evidence type="ECO:0000259" key="5">
    <source>
        <dbReference type="PROSITE" id="PS50146"/>
    </source>
</evidence>
<evidence type="ECO:0000256" key="2">
    <source>
        <dbReference type="ARBA" id="ARBA00022741"/>
    </source>
</evidence>
<comment type="caution">
    <text evidence="6">The sequence shown here is derived from an EMBL/GenBank/DDBJ whole genome shotgun (WGS) entry which is preliminary data.</text>
</comment>
<evidence type="ECO:0000256" key="1">
    <source>
        <dbReference type="ARBA" id="ARBA00022679"/>
    </source>
</evidence>
<proteinExistence type="predicted"/>
<keyword evidence="1" id="KW-0808">Transferase</keyword>
<dbReference type="InterPro" id="IPR001206">
    <property type="entry name" value="Diacylglycerol_kinase_cat_dom"/>
</dbReference>
<dbReference type="Proteomes" id="UP000075787">
    <property type="component" value="Unassembled WGS sequence"/>
</dbReference>
<protein>
    <recommendedName>
        <fullName evidence="5">DAGKc domain-containing protein</fullName>
    </recommendedName>
</protein>
<dbReference type="GO" id="GO:0016301">
    <property type="term" value="F:kinase activity"/>
    <property type="evidence" value="ECO:0007669"/>
    <property type="project" value="UniProtKB-KW"/>
</dbReference>
<evidence type="ECO:0000256" key="3">
    <source>
        <dbReference type="ARBA" id="ARBA00022777"/>
    </source>
</evidence>
<dbReference type="Pfam" id="PF00781">
    <property type="entry name" value="DAGK_cat"/>
    <property type="match status" value="1"/>
</dbReference>